<evidence type="ECO:0000313" key="1">
    <source>
        <dbReference type="EMBL" id="JAH03049.1"/>
    </source>
</evidence>
<reference evidence="1" key="1">
    <citation type="submission" date="2014-11" db="EMBL/GenBank/DDBJ databases">
        <authorList>
            <person name="Amaro Gonzalez C."/>
        </authorList>
    </citation>
    <scope>NUCLEOTIDE SEQUENCE</scope>
</reference>
<sequence length="31" mass="3464">MQPSAYTVTRSPHNHQTGNILCVPYLLVSHV</sequence>
<reference evidence="1" key="2">
    <citation type="journal article" date="2015" name="Fish Shellfish Immunol.">
        <title>Early steps in the European eel (Anguilla anguilla)-Vibrio vulnificus interaction in the gills: Role of the RtxA13 toxin.</title>
        <authorList>
            <person name="Callol A."/>
            <person name="Pajuelo D."/>
            <person name="Ebbesson L."/>
            <person name="Teles M."/>
            <person name="MacKenzie S."/>
            <person name="Amaro C."/>
        </authorList>
    </citation>
    <scope>NUCLEOTIDE SEQUENCE</scope>
</reference>
<name>A0A0E9PET7_ANGAN</name>
<proteinExistence type="predicted"/>
<dbReference type="EMBL" id="GBXM01105528">
    <property type="protein sequence ID" value="JAH03049.1"/>
    <property type="molecule type" value="Transcribed_RNA"/>
</dbReference>
<accession>A0A0E9PET7</accession>
<dbReference type="AlphaFoldDB" id="A0A0E9PET7"/>
<protein>
    <submittedName>
        <fullName evidence="1">Uncharacterized protein</fullName>
    </submittedName>
</protein>
<organism evidence="1">
    <name type="scientific">Anguilla anguilla</name>
    <name type="common">European freshwater eel</name>
    <name type="synonym">Muraena anguilla</name>
    <dbReference type="NCBI Taxonomy" id="7936"/>
    <lineage>
        <taxon>Eukaryota</taxon>
        <taxon>Metazoa</taxon>
        <taxon>Chordata</taxon>
        <taxon>Craniata</taxon>
        <taxon>Vertebrata</taxon>
        <taxon>Euteleostomi</taxon>
        <taxon>Actinopterygii</taxon>
        <taxon>Neopterygii</taxon>
        <taxon>Teleostei</taxon>
        <taxon>Anguilliformes</taxon>
        <taxon>Anguillidae</taxon>
        <taxon>Anguilla</taxon>
    </lineage>
</organism>